<dbReference type="OrthoDB" id="3172935at2759"/>
<keyword evidence="1" id="KW-1133">Transmembrane helix</keyword>
<dbReference type="EMBL" id="KZ293741">
    <property type="protein sequence ID" value="PBK80725.1"/>
    <property type="molecule type" value="Genomic_DNA"/>
</dbReference>
<reference evidence="3" key="1">
    <citation type="journal article" date="2017" name="Nat. Ecol. Evol.">
        <title>Genome expansion and lineage-specific genetic innovations in the forest pathogenic fungi Armillaria.</title>
        <authorList>
            <person name="Sipos G."/>
            <person name="Prasanna A.N."/>
            <person name="Walter M.C."/>
            <person name="O'Connor E."/>
            <person name="Balint B."/>
            <person name="Krizsan K."/>
            <person name="Kiss B."/>
            <person name="Hess J."/>
            <person name="Varga T."/>
            <person name="Slot J."/>
            <person name="Riley R."/>
            <person name="Boka B."/>
            <person name="Rigling D."/>
            <person name="Barry K."/>
            <person name="Lee J."/>
            <person name="Mihaltcheva S."/>
            <person name="LaButti K."/>
            <person name="Lipzen A."/>
            <person name="Waldron R."/>
            <person name="Moloney N.M."/>
            <person name="Sperisen C."/>
            <person name="Kredics L."/>
            <person name="Vagvoelgyi C."/>
            <person name="Patrignani A."/>
            <person name="Fitzpatrick D."/>
            <person name="Nagy I."/>
            <person name="Doyle S."/>
            <person name="Anderson J.B."/>
            <person name="Grigoriev I.V."/>
            <person name="Gueldener U."/>
            <person name="Muensterkoetter M."/>
            <person name="Nagy L.G."/>
        </authorList>
    </citation>
    <scope>NUCLEOTIDE SEQUENCE [LARGE SCALE GENOMIC DNA]</scope>
    <source>
        <strain evidence="3">Ar21-2</strain>
    </source>
</reference>
<dbReference type="InParanoid" id="A0A2H3CCB7"/>
<protein>
    <submittedName>
        <fullName evidence="2">Uncharacterized protein</fullName>
    </submittedName>
</protein>
<name>A0A2H3CCB7_ARMGA</name>
<dbReference type="Proteomes" id="UP000217790">
    <property type="component" value="Unassembled WGS sequence"/>
</dbReference>
<evidence type="ECO:0000256" key="1">
    <source>
        <dbReference type="SAM" id="Phobius"/>
    </source>
</evidence>
<evidence type="ECO:0000313" key="2">
    <source>
        <dbReference type="EMBL" id="PBK80725.1"/>
    </source>
</evidence>
<sequence length="181" mass="20988">MAHSWYLFSVIFSIKDMCLLQQSKEYITALNTVLLSEHLDIIQDLIVATRALICAGIEKFLENKNFVELHKHQLSDDEWKVFDIIHQILTKLSADKTPTLALAIPSFQRIMGVRVNYYRIIMQTIMGMIMRIIIMGIIIIDYVEAYTVRAKVIMKLWKNLKIKFPKAAPAIQNGLEKLETY</sequence>
<accession>A0A2H3CCB7</accession>
<evidence type="ECO:0000313" key="3">
    <source>
        <dbReference type="Proteomes" id="UP000217790"/>
    </source>
</evidence>
<keyword evidence="1" id="KW-0812">Transmembrane</keyword>
<dbReference type="AlphaFoldDB" id="A0A2H3CCB7"/>
<organism evidence="2 3">
    <name type="scientific">Armillaria gallica</name>
    <name type="common">Bulbous honey fungus</name>
    <name type="synonym">Armillaria bulbosa</name>
    <dbReference type="NCBI Taxonomy" id="47427"/>
    <lineage>
        <taxon>Eukaryota</taxon>
        <taxon>Fungi</taxon>
        <taxon>Dikarya</taxon>
        <taxon>Basidiomycota</taxon>
        <taxon>Agaricomycotina</taxon>
        <taxon>Agaricomycetes</taxon>
        <taxon>Agaricomycetidae</taxon>
        <taxon>Agaricales</taxon>
        <taxon>Marasmiineae</taxon>
        <taxon>Physalacriaceae</taxon>
        <taxon>Armillaria</taxon>
    </lineage>
</organism>
<keyword evidence="1" id="KW-0472">Membrane</keyword>
<proteinExistence type="predicted"/>
<feature type="transmembrane region" description="Helical" evidence="1">
    <location>
        <begin position="117"/>
        <end position="140"/>
    </location>
</feature>
<gene>
    <name evidence="2" type="ORF">ARMGADRAFT_1039876</name>
</gene>
<keyword evidence="3" id="KW-1185">Reference proteome</keyword>